<dbReference type="SUPFAM" id="SSF52058">
    <property type="entry name" value="L domain-like"/>
    <property type="match status" value="1"/>
</dbReference>
<dbReference type="HAMAP" id="MF_00382">
    <property type="entry name" value="Ribosomal_bL20"/>
    <property type="match status" value="1"/>
</dbReference>
<evidence type="ECO:0000256" key="9">
    <source>
        <dbReference type="ARBA" id="ARBA00022989"/>
    </source>
</evidence>
<comment type="subcellular location">
    <subcellularLocation>
        <location evidence="1">Membrane</location>
    </subcellularLocation>
</comment>
<evidence type="ECO:0000256" key="14">
    <source>
        <dbReference type="RuleBase" id="RU000561"/>
    </source>
</evidence>
<keyword evidence="8 14" id="KW-0689">Ribosomal protein</keyword>
<dbReference type="InterPro" id="IPR035566">
    <property type="entry name" value="Ribosomal_protein_bL20_C"/>
</dbReference>
<comment type="caution">
    <text evidence="18">The sequence shown here is derived from an EMBL/GenBank/DDBJ whole genome shotgun (WGS) entry which is preliminary data.</text>
</comment>
<dbReference type="NCBIfam" id="TIGR01032">
    <property type="entry name" value="rplT_bact"/>
    <property type="match status" value="1"/>
</dbReference>
<keyword evidence="9 16" id="KW-1133">Transmembrane helix</keyword>
<dbReference type="Gene3D" id="6.10.160.10">
    <property type="match status" value="1"/>
</dbReference>
<keyword evidence="7" id="KW-0694">RNA-binding</keyword>
<evidence type="ECO:0000256" key="5">
    <source>
        <dbReference type="ARBA" id="ARBA00022730"/>
    </source>
</evidence>
<keyword evidence="11 14" id="KW-0687">Ribonucleoprotein</keyword>
<dbReference type="PANTHER" id="PTHR48007:SF38">
    <property type="entry name" value="LEUCINE-RICH REPEAT PROTEIN KINASE FAMILY PROTEIN"/>
    <property type="match status" value="1"/>
</dbReference>
<gene>
    <name evidence="18" type="ORF">V6N11_013304</name>
</gene>
<dbReference type="PRINTS" id="PR00062">
    <property type="entry name" value="RIBOSOMALL20"/>
</dbReference>
<dbReference type="InterPro" id="IPR005813">
    <property type="entry name" value="Ribosomal_bL20"/>
</dbReference>
<evidence type="ECO:0000256" key="16">
    <source>
        <dbReference type="SAM" id="Phobius"/>
    </source>
</evidence>
<evidence type="ECO:0000313" key="18">
    <source>
        <dbReference type="EMBL" id="KAK8977518.1"/>
    </source>
</evidence>
<dbReference type="Gene3D" id="1.10.1900.20">
    <property type="entry name" value="Ribosomal protein L20"/>
    <property type="match status" value="1"/>
</dbReference>
<evidence type="ECO:0000256" key="1">
    <source>
        <dbReference type="ARBA" id="ARBA00004370"/>
    </source>
</evidence>
<dbReference type="Pfam" id="PF00560">
    <property type="entry name" value="LRR_1"/>
    <property type="match status" value="2"/>
</dbReference>
<dbReference type="InterPro" id="IPR046959">
    <property type="entry name" value="PRK1-6/SRF4-like"/>
</dbReference>
<dbReference type="InterPro" id="IPR001611">
    <property type="entry name" value="Leu-rich_rpt"/>
</dbReference>
<keyword evidence="5" id="KW-0699">rRNA-binding</keyword>
<feature type="region of interest" description="Disordered" evidence="15">
    <location>
        <begin position="798"/>
        <end position="837"/>
    </location>
</feature>
<dbReference type="InterPro" id="IPR032675">
    <property type="entry name" value="LRR_dom_sf"/>
</dbReference>
<keyword evidence="6" id="KW-0677">Repeat</keyword>
<dbReference type="Gene3D" id="3.80.10.10">
    <property type="entry name" value="Ribonuclease Inhibitor"/>
    <property type="match status" value="2"/>
</dbReference>
<keyword evidence="19" id="KW-1185">Reference proteome</keyword>
<dbReference type="Gene3D" id="3.30.200.20">
    <property type="entry name" value="Phosphorylase Kinase, domain 1"/>
    <property type="match status" value="1"/>
</dbReference>
<dbReference type="Pfam" id="PF07714">
    <property type="entry name" value="PK_Tyr_Ser-Thr"/>
    <property type="match status" value="1"/>
</dbReference>
<proteinExistence type="inferred from homology"/>
<dbReference type="SUPFAM" id="SSF74731">
    <property type="entry name" value="Ribosomal protein L20"/>
    <property type="match status" value="1"/>
</dbReference>
<evidence type="ECO:0000313" key="19">
    <source>
        <dbReference type="Proteomes" id="UP001396334"/>
    </source>
</evidence>
<dbReference type="InterPro" id="IPR001245">
    <property type="entry name" value="Ser-Thr/Tyr_kinase_cat_dom"/>
</dbReference>
<feature type="transmembrane region" description="Helical" evidence="16">
    <location>
        <begin position="145"/>
        <end position="174"/>
    </location>
</feature>
<feature type="compositionally biased region" description="Polar residues" evidence="15">
    <location>
        <begin position="483"/>
        <end position="496"/>
    </location>
</feature>
<dbReference type="InterPro" id="IPR000719">
    <property type="entry name" value="Prot_kinase_dom"/>
</dbReference>
<dbReference type="PANTHER" id="PTHR48007">
    <property type="entry name" value="LEUCINE-RICH REPEAT RECEPTOR-LIKE PROTEIN KINASE PXC1"/>
    <property type="match status" value="1"/>
</dbReference>
<accession>A0ABR2NMW3</accession>
<dbReference type="PROSITE" id="PS00937">
    <property type="entry name" value="RIBOSOMAL_L20"/>
    <property type="match status" value="1"/>
</dbReference>
<evidence type="ECO:0000256" key="10">
    <source>
        <dbReference type="ARBA" id="ARBA00023136"/>
    </source>
</evidence>
<evidence type="ECO:0000256" key="3">
    <source>
        <dbReference type="ARBA" id="ARBA00022614"/>
    </source>
</evidence>
<dbReference type="Pfam" id="PF00453">
    <property type="entry name" value="Ribosomal_L20"/>
    <property type="match status" value="1"/>
</dbReference>
<evidence type="ECO:0000256" key="4">
    <source>
        <dbReference type="ARBA" id="ARBA00022692"/>
    </source>
</evidence>
<dbReference type="CDD" id="cd07026">
    <property type="entry name" value="Ribosomal_L20"/>
    <property type="match status" value="1"/>
</dbReference>
<feature type="transmembrane region" description="Helical" evidence="16">
    <location>
        <begin position="416"/>
        <end position="438"/>
    </location>
</feature>
<dbReference type="InterPro" id="IPR049946">
    <property type="entry name" value="RIBOSOMAL_L20_CS"/>
</dbReference>
<dbReference type="SUPFAM" id="SSF56112">
    <property type="entry name" value="Protein kinase-like (PK-like)"/>
    <property type="match status" value="1"/>
</dbReference>
<feature type="domain" description="Protein kinase" evidence="17">
    <location>
        <begin position="523"/>
        <end position="795"/>
    </location>
</feature>
<evidence type="ECO:0000259" key="17">
    <source>
        <dbReference type="PROSITE" id="PS50011"/>
    </source>
</evidence>
<reference evidence="18 19" key="1">
    <citation type="journal article" date="2024" name="G3 (Bethesda)">
        <title>Genome assembly of Hibiscus sabdariffa L. provides insights into metabolisms of medicinal natural products.</title>
        <authorList>
            <person name="Kim T."/>
        </authorList>
    </citation>
    <scope>NUCLEOTIDE SEQUENCE [LARGE SCALE GENOMIC DNA]</scope>
    <source>
        <strain evidence="18">TK-2024</strain>
        <tissue evidence="18">Old leaves</tissue>
    </source>
</reference>
<protein>
    <recommendedName>
        <fullName evidence="12">Large ribosomal subunit protein bL20c</fullName>
    </recommendedName>
    <alternativeName>
        <fullName evidence="13">50S ribosomal protein L20, chloroplastic</fullName>
    </alternativeName>
</protein>
<evidence type="ECO:0000256" key="11">
    <source>
        <dbReference type="ARBA" id="ARBA00023274"/>
    </source>
</evidence>
<dbReference type="Proteomes" id="UP001396334">
    <property type="component" value="Unassembled WGS sequence"/>
</dbReference>
<comment type="similarity">
    <text evidence="2 14">Belongs to the bacterial ribosomal protein bL20 family.</text>
</comment>
<evidence type="ECO:0000256" key="15">
    <source>
        <dbReference type="SAM" id="MobiDB-lite"/>
    </source>
</evidence>
<keyword evidence="3" id="KW-0433">Leucine-rich repeat</keyword>
<dbReference type="InterPro" id="IPR011009">
    <property type="entry name" value="Kinase-like_dom_sf"/>
</dbReference>
<evidence type="ECO:0000256" key="6">
    <source>
        <dbReference type="ARBA" id="ARBA00022737"/>
    </source>
</evidence>
<dbReference type="Gene3D" id="1.10.510.10">
    <property type="entry name" value="Transferase(Phosphotransferase) domain 1"/>
    <property type="match status" value="1"/>
</dbReference>
<evidence type="ECO:0000256" key="12">
    <source>
        <dbReference type="ARBA" id="ARBA00035295"/>
    </source>
</evidence>
<sequence>MNKKEILKLAKGFRGRAKNCIRIARERVEKALQYSYRDRRNKKRDMRSLWIQRINAGTRQHGVNYGNFMHGLMKENIQLNRKVLSEISMHEPYSFKALVDISRNSFPGNKNVVLPTRKHFIYVVEVEYGYVFDTNMLDIEKKRALLCLVVVVMAAVVVVVAAASCWSLTAFLLLSSLLLFSSKQAFAESDSQALLMLKESFDDDDASALVSWNPGSDPCNEEGRWEGLLCSNGNLEGLRLEGMGLSGKIDVDALILLKDLRYFSVMNNSFDGNIPEINRLGALRALYLSKNKFSGEIPPDYFTGMRSLKKVWLSDNEFSGKILSSLLNVSRLIDLHLENNEFTGKIPDFHQRNLRSVNFSNNKLQGEIPSSLLRFKGDIFAENPGLCGAQIKVDCNETDKPSNVNSGGDKNDHRKIIAATVTLGVMLIALIVFLVITWRKKKRKKASNGGGNATENGNSIANIEAQVSLPATVGEVHVVRRTGNLNRPVRSSSHPGTSRGGTVPELVMVNHEMGVFGLPSLMKATAEVLGNGALGSSYKATMANKVSVVVKRTKEMNSLGKDEFDAGVKRLGKLKHPNVLTPLAYHYRIDEKLFVYEFIANGSLLYRLHGDQGTSAAALDWLARLKIVQGIIEGLDYIHAELAYLDVPHGNLKSSNVLLGPENHPLVSEYGLCSLVSSDRTRTLIAYNTPEAIQNGNVCHKSDVYCLGIIILEILTGKFPSQYIESGKGGIDVVELVAMAISEGKQAELFDPEIASGSNSLREMEKLLHIGSLCTRTSPDERLDLKEAIKMMQEIRVDSASKPDPRPTTLEASPSLQYGLANVKSHDDSSSIREGNV</sequence>
<dbReference type="PROSITE" id="PS50011">
    <property type="entry name" value="PROTEIN_KINASE_DOM"/>
    <property type="match status" value="1"/>
</dbReference>
<dbReference type="InterPro" id="IPR013210">
    <property type="entry name" value="LRR_N_plant-typ"/>
</dbReference>
<dbReference type="EMBL" id="JBBPBN010000117">
    <property type="protein sequence ID" value="KAK8977518.1"/>
    <property type="molecule type" value="Genomic_DNA"/>
</dbReference>
<feature type="compositionally biased region" description="Basic and acidic residues" evidence="15">
    <location>
        <begin position="824"/>
        <end position="837"/>
    </location>
</feature>
<name>A0ABR2NMW3_9ROSI</name>
<dbReference type="Pfam" id="PF08263">
    <property type="entry name" value="LRRNT_2"/>
    <property type="match status" value="1"/>
</dbReference>
<organism evidence="18 19">
    <name type="scientific">Hibiscus sabdariffa</name>
    <name type="common">roselle</name>
    <dbReference type="NCBI Taxonomy" id="183260"/>
    <lineage>
        <taxon>Eukaryota</taxon>
        <taxon>Viridiplantae</taxon>
        <taxon>Streptophyta</taxon>
        <taxon>Embryophyta</taxon>
        <taxon>Tracheophyta</taxon>
        <taxon>Spermatophyta</taxon>
        <taxon>Magnoliopsida</taxon>
        <taxon>eudicotyledons</taxon>
        <taxon>Gunneridae</taxon>
        <taxon>Pentapetalae</taxon>
        <taxon>rosids</taxon>
        <taxon>malvids</taxon>
        <taxon>Malvales</taxon>
        <taxon>Malvaceae</taxon>
        <taxon>Malvoideae</taxon>
        <taxon>Hibiscus</taxon>
    </lineage>
</organism>
<keyword evidence="10 16" id="KW-0472">Membrane</keyword>
<evidence type="ECO:0000256" key="8">
    <source>
        <dbReference type="ARBA" id="ARBA00022980"/>
    </source>
</evidence>
<evidence type="ECO:0000256" key="2">
    <source>
        <dbReference type="ARBA" id="ARBA00007698"/>
    </source>
</evidence>
<keyword evidence="4 16" id="KW-0812">Transmembrane</keyword>
<evidence type="ECO:0000256" key="13">
    <source>
        <dbReference type="ARBA" id="ARBA00035420"/>
    </source>
</evidence>
<feature type="region of interest" description="Disordered" evidence="15">
    <location>
        <begin position="481"/>
        <end position="502"/>
    </location>
</feature>
<evidence type="ECO:0000256" key="7">
    <source>
        <dbReference type="ARBA" id="ARBA00022884"/>
    </source>
</evidence>